<proteinExistence type="predicted"/>
<sequence>MNSAGFREIDGTKTPLSKDSAIGVSVMTLSSDGGKLTLSTGETRLTLYRITSGLEGLEWNATGTTLLHREDILSLSQKTSLSDVETWGAAIDWPGAGHAKMVMFRLSDSSFTGFLISTPGASTLVRQMEFHLLSGPRRRSFQ</sequence>
<reference evidence="1 2" key="2">
    <citation type="journal article" date="2021" name="Int. J. Syst. Evol. Microbiol.">
        <title>Roseibium litorale sp. nov., isolated from a tidal flat sediment and proposal for the reclassification of Labrenzia polysiphoniae as Roseibium polysiphoniae comb. nov.</title>
        <authorList>
            <person name="Liu Y."/>
            <person name="Pei T."/>
            <person name="Du J."/>
            <person name="Chao M."/>
            <person name="Deng M.R."/>
            <person name="Zhu H."/>
        </authorList>
    </citation>
    <scope>NUCLEOTIDE SEQUENCE [LARGE SCALE GENOMIC DNA]</scope>
    <source>
        <strain evidence="1 2">4C16A</strain>
    </source>
</reference>
<dbReference type="RefSeq" id="WP_192145582.1">
    <property type="nucleotide sequence ID" value="NZ_JACYXI010000001.1"/>
</dbReference>
<organism evidence="1 2">
    <name type="scientific">Roseibium litorale</name>
    <dbReference type="NCBI Taxonomy" id="2803841"/>
    <lineage>
        <taxon>Bacteria</taxon>
        <taxon>Pseudomonadati</taxon>
        <taxon>Pseudomonadota</taxon>
        <taxon>Alphaproteobacteria</taxon>
        <taxon>Hyphomicrobiales</taxon>
        <taxon>Stappiaceae</taxon>
        <taxon>Roseibium</taxon>
    </lineage>
</organism>
<accession>A0ABR9CH78</accession>
<evidence type="ECO:0000313" key="2">
    <source>
        <dbReference type="Proteomes" id="UP000632063"/>
    </source>
</evidence>
<protein>
    <submittedName>
        <fullName evidence="1">Uncharacterized protein</fullName>
    </submittedName>
</protein>
<dbReference type="EMBL" id="JACYXI010000001">
    <property type="protein sequence ID" value="MBD8890118.1"/>
    <property type="molecule type" value="Genomic_DNA"/>
</dbReference>
<name>A0ABR9CH78_9HYPH</name>
<keyword evidence="2" id="KW-1185">Reference proteome</keyword>
<dbReference type="Proteomes" id="UP000632063">
    <property type="component" value="Unassembled WGS sequence"/>
</dbReference>
<comment type="caution">
    <text evidence="1">The sequence shown here is derived from an EMBL/GenBank/DDBJ whole genome shotgun (WGS) entry which is preliminary data.</text>
</comment>
<gene>
    <name evidence="1" type="ORF">IG616_01040</name>
</gene>
<reference evidence="2" key="1">
    <citation type="submission" date="2020-09" db="EMBL/GenBank/DDBJ databases">
        <title>The genome sequence of strain Labrenzia suaedae 4C16A.</title>
        <authorList>
            <person name="Liu Y."/>
        </authorList>
    </citation>
    <scope>NUCLEOTIDE SEQUENCE [LARGE SCALE GENOMIC DNA]</scope>
    <source>
        <strain evidence="2">4C16A</strain>
    </source>
</reference>
<evidence type="ECO:0000313" key="1">
    <source>
        <dbReference type="EMBL" id="MBD8890118.1"/>
    </source>
</evidence>